<evidence type="ECO:0000256" key="7">
    <source>
        <dbReference type="ARBA" id="ARBA00023170"/>
    </source>
</evidence>
<dbReference type="Proteomes" id="UP000299084">
    <property type="component" value="Unassembled WGS sequence"/>
</dbReference>
<dbReference type="Pfam" id="PF00041">
    <property type="entry name" value="fn3"/>
    <property type="match status" value="1"/>
</dbReference>
<dbReference type="GO" id="GO:0009897">
    <property type="term" value="C:external side of plasma membrane"/>
    <property type="evidence" value="ECO:0007669"/>
    <property type="project" value="TreeGrafter"/>
</dbReference>
<dbReference type="Pfam" id="PF18589">
    <property type="entry name" value="ObR_Ig"/>
    <property type="match status" value="1"/>
</dbReference>
<dbReference type="FunFam" id="2.60.40.10:FF:000613">
    <property type="entry name" value="Leptin receptor"/>
    <property type="match status" value="1"/>
</dbReference>
<dbReference type="InterPro" id="IPR041182">
    <property type="entry name" value="LEP-R_IGD"/>
</dbReference>
<evidence type="ECO:0000256" key="1">
    <source>
        <dbReference type="ARBA" id="ARBA00004479"/>
    </source>
</evidence>
<keyword evidence="2" id="KW-0812">Transmembrane</keyword>
<keyword evidence="6" id="KW-1015">Disulfide bond</keyword>
<dbReference type="SMART" id="SM00060">
    <property type="entry name" value="FN3"/>
    <property type="match status" value="1"/>
</dbReference>
<keyword evidence="8" id="KW-0325">Glycoprotein</keyword>
<dbReference type="STRING" id="9838.ENSCDRP00005007533"/>
<evidence type="ECO:0000259" key="9">
    <source>
        <dbReference type="PROSITE" id="PS50853"/>
    </source>
</evidence>
<accession>A0A5N4DCG5</accession>
<dbReference type="EMBL" id="JWIN03000013">
    <property type="protein sequence ID" value="KAB1268787.1"/>
    <property type="molecule type" value="Genomic_DNA"/>
</dbReference>
<keyword evidence="3" id="KW-0732">Signal</keyword>
<reference evidence="10 11" key="1">
    <citation type="journal article" date="2019" name="Mol. Ecol. Resour.">
        <title>Improving Illumina assemblies with Hi-C and long reads: an example with the North African dromedary.</title>
        <authorList>
            <person name="Elbers J.P."/>
            <person name="Rogers M.F."/>
            <person name="Perelman P.L."/>
            <person name="Proskuryakova A.A."/>
            <person name="Serdyukova N.A."/>
            <person name="Johnson W.E."/>
            <person name="Horin P."/>
            <person name="Corander J."/>
            <person name="Murphy D."/>
            <person name="Burger P.A."/>
        </authorList>
    </citation>
    <scope>NUCLEOTIDE SEQUENCE [LARGE SCALE GENOMIC DNA]</scope>
    <source>
        <strain evidence="10">Drom800</strain>
        <tissue evidence="10">Blood</tissue>
    </source>
</reference>
<feature type="non-terminal residue" evidence="10">
    <location>
        <position position="1"/>
    </location>
</feature>
<gene>
    <name evidence="10" type="ORF">Cadr_000014055</name>
</gene>
<keyword evidence="11" id="KW-1185">Reference proteome</keyword>
<evidence type="ECO:0000256" key="8">
    <source>
        <dbReference type="ARBA" id="ARBA00023180"/>
    </source>
</evidence>
<keyword evidence="4" id="KW-1133">Transmembrane helix</keyword>
<dbReference type="InterPro" id="IPR003961">
    <property type="entry name" value="FN3_dom"/>
</dbReference>
<feature type="domain" description="Fibronectin type-III" evidence="9">
    <location>
        <begin position="87"/>
        <end position="181"/>
    </location>
</feature>
<dbReference type="SUPFAM" id="SSF49265">
    <property type="entry name" value="Fibronectin type III"/>
    <property type="match status" value="1"/>
</dbReference>
<dbReference type="PANTHER" id="PTHR23037">
    <property type="entry name" value="CYTOKINE RECEPTOR"/>
    <property type="match status" value="1"/>
</dbReference>
<keyword evidence="7 10" id="KW-0675">Receptor</keyword>
<dbReference type="PANTHER" id="PTHR23037:SF35">
    <property type="entry name" value="FIBRONECTIN TYPE-III DOMAIN-CONTAINING PROTEIN"/>
    <property type="match status" value="1"/>
</dbReference>
<evidence type="ECO:0000313" key="10">
    <source>
        <dbReference type="EMBL" id="KAB1268787.1"/>
    </source>
</evidence>
<name>A0A5N4DCG5_CAMDR</name>
<comment type="subcellular location">
    <subcellularLocation>
        <location evidence="1">Membrane</location>
        <topology evidence="1">Single-pass type I membrane protein</topology>
    </subcellularLocation>
</comment>
<evidence type="ECO:0000313" key="11">
    <source>
        <dbReference type="Proteomes" id="UP000299084"/>
    </source>
</evidence>
<evidence type="ECO:0000256" key="3">
    <source>
        <dbReference type="ARBA" id="ARBA00022729"/>
    </source>
</evidence>
<evidence type="ECO:0000256" key="6">
    <source>
        <dbReference type="ARBA" id="ARBA00023157"/>
    </source>
</evidence>
<dbReference type="InterPro" id="IPR013783">
    <property type="entry name" value="Ig-like_fold"/>
</dbReference>
<evidence type="ECO:0000256" key="5">
    <source>
        <dbReference type="ARBA" id="ARBA00023136"/>
    </source>
</evidence>
<sequence>LEVLEESPRPSQKDSFQIVQCNCSVHECCECHVPVPTAKLNYTLLMYLKITSGGVTFHSPPMSVQPINVGKFCIRKIIDPNTMKPDPPSGLHMEITDTGDLKISWSSPISVPFQLRYQVKYSENSTTNMRKADETVSATSLLVDSALPGSSYEVQVRGKRLDGPGIWSDWSTPLTFTTQGRFCKSLLLTAEYGS</sequence>
<dbReference type="PROSITE" id="PS50853">
    <property type="entry name" value="FN3"/>
    <property type="match status" value="1"/>
</dbReference>
<dbReference type="GO" id="GO:0004896">
    <property type="term" value="F:cytokine receptor activity"/>
    <property type="evidence" value="ECO:0007669"/>
    <property type="project" value="TreeGrafter"/>
</dbReference>
<dbReference type="CDD" id="cd00063">
    <property type="entry name" value="FN3"/>
    <property type="match status" value="1"/>
</dbReference>
<protein>
    <submittedName>
        <fullName evidence="10">Leptin receptor</fullName>
    </submittedName>
</protein>
<dbReference type="Gene3D" id="2.60.40.10">
    <property type="entry name" value="Immunoglobulins"/>
    <property type="match status" value="2"/>
</dbReference>
<keyword evidence="5" id="KW-0472">Membrane</keyword>
<dbReference type="AlphaFoldDB" id="A0A5N4DCG5"/>
<comment type="caution">
    <text evidence="10">The sequence shown here is derived from an EMBL/GenBank/DDBJ whole genome shotgun (WGS) entry which is preliminary data.</text>
</comment>
<proteinExistence type="predicted"/>
<evidence type="ECO:0000256" key="4">
    <source>
        <dbReference type="ARBA" id="ARBA00022989"/>
    </source>
</evidence>
<dbReference type="InterPro" id="IPR036116">
    <property type="entry name" value="FN3_sf"/>
</dbReference>
<organism evidence="10 11">
    <name type="scientific">Camelus dromedarius</name>
    <name type="common">Dromedary</name>
    <name type="synonym">Arabian camel</name>
    <dbReference type="NCBI Taxonomy" id="9838"/>
    <lineage>
        <taxon>Eukaryota</taxon>
        <taxon>Metazoa</taxon>
        <taxon>Chordata</taxon>
        <taxon>Craniata</taxon>
        <taxon>Vertebrata</taxon>
        <taxon>Euteleostomi</taxon>
        <taxon>Mammalia</taxon>
        <taxon>Eutheria</taxon>
        <taxon>Laurasiatheria</taxon>
        <taxon>Artiodactyla</taxon>
        <taxon>Tylopoda</taxon>
        <taxon>Camelidae</taxon>
        <taxon>Camelus</taxon>
    </lineage>
</organism>
<evidence type="ECO:0000256" key="2">
    <source>
        <dbReference type="ARBA" id="ARBA00022692"/>
    </source>
</evidence>